<evidence type="ECO:0000313" key="1">
    <source>
        <dbReference type="EMBL" id="PSW13213.1"/>
    </source>
</evidence>
<evidence type="ECO:0000313" key="2">
    <source>
        <dbReference type="Proteomes" id="UP000241346"/>
    </source>
</evidence>
<dbReference type="EMBL" id="PYMB01000003">
    <property type="protein sequence ID" value="PSW13213.1"/>
    <property type="molecule type" value="Genomic_DNA"/>
</dbReference>
<dbReference type="InterPro" id="IPR038194">
    <property type="entry name" value="DUF3861_sf"/>
</dbReference>
<dbReference type="InterPro" id="IPR024476">
    <property type="entry name" value="DUF3861"/>
</dbReference>
<sequence>MKHNYRITIERTNEDNAATMQFEFEDREDMFAIVDAIKHGSGLDENDSTRLGVALRLLGPMMMKDRKHPLFAEFFPHFGTFMKGLKAKLKNKS</sequence>
<dbReference type="OrthoDB" id="119700at2"/>
<protein>
    <submittedName>
        <fullName evidence="1">DUF3861 domain-containing protein</fullName>
    </submittedName>
</protein>
<dbReference type="AlphaFoldDB" id="A0A2T3NF63"/>
<dbReference type="Proteomes" id="UP000241346">
    <property type="component" value="Unassembled WGS sequence"/>
</dbReference>
<dbReference type="Gene3D" id="3.10.20.850">
    <property type="entry name" value="Protein of unknown function DUF3861"/>
    <property type="match status" value="1"/>
</dbReference>
<comment type="caution">
    <text evidence="1">The sequence shown here is derived from an EMBL/GenBank/DDBJ whole genome shotgun (WGS) entry which is preliminary data.</text>
</comment>
<gene>
    <name evidence="1" type="ORF">C9J01_10180</name>
</gene>
<dbReference type="RefSeq" id="WP_107298038.1">
    <property type="nucleotide sequence ID" value="NZ_PYMB01000003.1"/>
</dbReference>
<name>A0A2T3NF63_9GAMM</name>
<proteinExistence type="predicted"/>
<reference evidence="1 2" key="1">
    <citation type="submission" date="2018-03" db="EMBL/GenBank/DDBJ databases">
        <title>Whole genome sequencing of Histamine producing bacteria.</title>
        <authorList>
            <person name="Butler K."/>
        </authorList>
    </citation>
    <scope>NUCLEOTIDE SEQUENCE [LARGE SCALE GENOMIC DNA]</scope>
    <source>
        <strain evidence="1 2">DSM 19138</strain>
    </source>
</reference>
<accession>A0A2T3NF63</accession>
<organism evidence="1 2">
    <name type="scientific">Photobacterium rosenbergii</name>
    <dbReference type="NCBI Taxonomy" id="294936"/>
    <lineage>
        <taxon>Bacteria</taxon>
        <taxon>Pseudomonadati</taxon>
        <taxon>Pseudomonadota</taxon>
        <taxon>Gammaproteobacteria</taxon>
        <taxon>Vibrionales</taxon>
        <taxon>Vibrionaceae</taxon>
        <taxon>Photobacterium</taxon>
    </lineage>
</organism>
<dbReference type="Pfam" id="PF12977">
    <property type="entry name" value="DUF3861"/>
    <property type="match status" value="1"/>
</dbReference>